<accession>A0AAD1U9G5</accession>
<organism evidence="2 3">
    <name type="scientific">Euplotes crassus</name>
    <dbReference type="NCBI Taxonomy" id="5936"/>
    <lineage>
        <taxon>Eukaryota</taxon>
        <taxon>Sar</taxon>
        <taxon>Alveolata</taxon>
        <taxon>Ciliophora</taxon>
        <taxon>Intramacronucleata</taxon>
        <taxon>Spirotrichea</taxon>
        <taxon>Hypotrichia</taxon>
        <taxon>Euplotida</taxon>
        <taxon>Euplotidae</taxon>
        <taxon>Moneuplotes</taxon>
    </lineage>
</organism>
<gene>
    <name evidence="2" type="ORF">ECRASSUSDP1_LOCUS5139</name>
</gene>
<proteinExistence type="predicted"/>
<feature type="compositionally biased region" description="Polar residues" evidence="1">
    <location>
        <begin position="26"/>
        <end position="59"/>
    </location>
</feature>
<feature type="region of interest" description="Disordered" evidence="1">
    <location>
        <begin position="1"/>
        <end position="85"/>
    </location>
</feature>
<evidence type="ECO:0000256" key="1">
    <source>
        <dbReference type="SAM" id="MobiDB-lite"/>
    </source>
</evidence>
<evidence type="ECO:0000313" key="2">
    <source>
        <dbReference type="EMBL" id="CAI2363800.1"/>
    </source>
</evidence>
<comment type="caution">
    <text evidence="2">The sequence shown here is derived from an EMBL/GenBank/DDBJ whole genome shotgun (WGS) entry which is preliminary data.</text>
</comment>
<dbReference type="AlphaFoldDB" id="A0AAD1U9G5"/>
<name>A0AAD1U9G5_EUPCR</name>
<dbReference type="Proteomes" id="UP001295684">
    <property type="component" value="Unassembled WGS sequence"/>
</dbReference>
<protein>
    <submittedName>
        <fullName evidence="2">Uncharacterized protein</fullName>
    </submittedName>
</protein>
<sequence length="217" mass="24748">MKSRQSHSRVKELEKIYSSEQRMRKSFSNSFRYQRSQGADNQANNILPISNVKNLNSSKGLGKVKKVQSPIKSSDKGSESPQKSLSSILKSLTKLSIIPKKRNQKGYLYESRKFIGSKKHSKIKVKSITNYDPRCKYRREKNNVKTSFPQAMKSLIKNTKTSDYKEWKDKSSCVIQKNTLNPDSSLNKSEKGNDDLLKINSCLGNKSIINLSVSDYQ</sequence>
<reference evidence="2" key="1">
    <citation type="submission" date="2023-07" db="EMBL/GenBank/DDBJ databases">
        <authorList>
            <consortium name="AG Swart"/>
            <person name="Singh M."/>
            <person name="Singh A."/>
            <person name="Seah K."/>
            <person name="Emmerich C."/>
        </authorList>
    </citation>
    <scope>NUCLEOTIDE SEQUENCE</scope>
    <source>
        <strain evidence="2">DP1</strain>
    </source>
</reference>
<feature type="compositionally biased region" description="Basic and acidic residues" evidence="1">
    <location>
        <begin position="9"/>
        <end position="23"/>
    </location>
</feature>
<evidence type="ECO:0000313" key="3">
    <source>
        <dbReference type="Proteomes" id="UP001295684"/>
    </source>
</evidence>
<dbReference type="EMBL" id="CAMPGE010004949">
    <property type="protein sequence ID" value="CAI2363800.1"/>
    <property type="molecule type" value="Genomic_DNA"/>
</dbReference>
<keyword evidence="3" id="KW-1185">Reference proteome</keyword>